<dbReference type="InterPro" id="IPR050833">
    <property type="entry name" value="Poly_Biosynth_Transport"/>
</dbReference>
<feature type="transmembrane region" description="Helical" evidence="6">
    <location>
        <begin position="217"/>
        <end position="246"/>
    </location>
</feature>
<dbReference type="Pfam" id="PF01943">
    <property type="entry name" value="Polysacc_synt"/>
    <property type="match status" value="1"/>
</dbReference>
<dbReference type="AlphaFoldDB" id="X1MEP8"/>
<evidence type="ECO:0000256" key="4">
    <source>
        <dbReference type="ARBA" id="ARBA00022989"/>
    </source>
</evidence>
<feature type="non-terminal residue" evidence="7">
    <location>
        <position position="251"/>
    </location>
</feature>
<accession>X1MEP8</accession>
<feature type="transmembrane region" description="Helical" evidence="6">
    <location>
        <begin position="62"/>
        <end position="83"/>
    </location>
</feature>
<dbReference type="InterPro" id="IPR002797">
    <property type="entry name" value="Polysacc_synth"/>
</dbReference>
<keyword evidence="4 6" id="KW-1133">Transmembrane helix</keyword>
<dbReference type="PANTHER" id="PTHR30250">
    <property type="entry name" value="PST FAMILY PREDICTED COLANIC ACID TRANSPORTER"/>
    <property type="match status" value="1"/>
</dbReference>
<comment type="caution">
    <text evidence="7">The sequence shown here is derived from an EMBL/GenBank/DDBJ whole genome shotgun (WGS) entry which is preliminary data.</text>
</comment>
<keyword evidence="5 6" id="KW-0472">Membrane</keyword>
<dbReference type="GO" id="GO:0005886">
    <property type="term" value="C:plasma membrane"/>
    <property type="evidence" value="ECO:0007669"/>
    <property type="project" value="UniProtKB-SubCell"/>
</dbReference>
<reference evidence="7" key="1">
    <citation type="journal article" date="2014" name="Front. Microbiol.">
        <title>High frequency of phylogenetically diverse reductive dehalogenase-homologous genes in deep subseafloor sedimentary metagenomes.</title>
        <authorList>
            <person name="Kawai M."/>
            <person name="Futagami T."/>
            <person name="Toyoda A."/>
            <person name="Takaki Y."/>
            <person name="Nishi S."/>
            <person name="Hori S."/>
            <person name="Arai W."/>
            <person name="Tsubouchi T."/>
            <person name="Morono Y."/>
            <person name="Uchiyama I."/>
            <person name="Ito T."/>
            <person name="Fujiyama A."/>
            <person name="Inagaki F."/>
            <person name="Takami H."/>
        </authorList>
    </citation>
    <scope>NUCLEOTIDE SEQUENCE</scope>
    <source>
        <strain evidence="7">Expedition CK06-06</strain>
    </source>
</reference>
<name>X1MEP8_9ZZZZ</name>
<evidence type="ECO:0000256" key="1">
    <source>
        <dbReference type="ARBA" id="ARBA00004651"/>
    </source>
</evidence>
<proteinExistence type="predicted"/>
<feature type="transmembrane region" description="Helical" evidence="6">
    <location>
        <begin position="98"/>
        <end position="118"/>
    </location>
</feature>
<dbReference type="PANTHER" id="PTHR30250:SF11">
    <property type="entry name" value="O-ANTIGEN TRANSPORTER-RELATED"/>
    <property type="match status" value="1"/>
</dbReference>
<comment type="subcellular location">
    <subcellularLocation>
        <location evidence="1">Cell membrane</location>
        <topology evidence="1">Multi-pass membrane protein</topology>
    </subcellularLocation>
</comment>
<feature type="transmembrane region" description="Helical" evidence="6">
    <location>
        <begin position="20"/>
        <end position="41"/>
    </location>
</feature>
<feature type="transmembrane region" description="Helical" evidence="6">
    <location>
        <begin position="130"/>
        <end position="152"/>
    </location>
</feature>
<evidence type="ECO:0000313" key="7">
    <source>
        <dbReference type="EMBL" id="GAI16541.1"/>
    </source>
</evidence>
<evidence type="ECO:0000256" key="6">
    <source>
        <dbReference type="SAM" id="Phobius"/>
    </source>
</evidence>
<keyword evidence="2" id="KW-1003">Cell membrane</keyword>
<evidence type="ECO:0000256" key="3">
    <source>
        <dbReference type="ARBA" id="ARBA00022692"/>
    </source>
</evidence>
<gene>
    <name evidence="7" type="ORF">S06H3_13817</name>
</gene>
<protein>
    <recommendedName>
        <fullName evidence="8">Polysaccharide biosynthesis protein C-terminal domain-containing protein</fullName>
    </recommendedName>
</protein>
<dbReference type="EMBL" id="BARV01006743">
    <property type="protein sequence ID" value="GAI16541.1"/>
    <property type="molecule type" value="Genomic_DNA"/>
</dbReference>
<evidence type="ECO:0008006" key="8">
    <source>
        <dbReference type="Google" id="ProtNLM"/>
    </source>
</evidence>
<keyword evidence="3 6" id="KW-0812">Transmembrane</keyword>
<evidence type="ECO:0000256" key="2">
    <source>
        <dbReference type="ARBA" id="ARBA00022475"/>
    </source>
</evidence>
<feature type="transmembrane region" description="Helical" evidence="6">
    <location>
        <begin position="190"/>
        <end position="211"/>
    </location>
</feature>
<sequence length="251" mass="28774">MRSAIPFFLLPILTRYLTPFDYGIVATFQVLLAIVMVFVNLQMGSVIAVNFFKLNKQEFRVYIGNVIYIVIISFFLTFSIIYILKRPLSHLIKFPENWIPIAVVVALCQSIFTLPLTLWEVEQKPLPYGIFQILQTFLNVSISLVFVVMLGWQWQGRLLGTVIASIAFALIGVFIIYQRKYLNFSFNKKYVRDALFFGMPLIPHALGWWIMVSIDRIFINSMVGVAATGIYTVGYRIGMIISLLTVSFNRA</sequence>
<feature type="transmembrane region" description="Helical" evidence="6">
    <location>
        <begin position="158"/>
        <end position="178"/>
    </location>
</feature>
<organism evidence="7">
    <name type="scientific">marine sediment metagenome</name>
    <dbReference type="NCBI Taxonomy" id="412755"/>
    <lineage>
        <taxon>unclassified sequences</taxon>
        <taxon>metagenomes</taxon>
        <taxon>ecological metagenomes</taxon>
    </lineage>
</organism>
<evidence type="ECO:0000256" key="5">
    <source>
        <dbReference type="ARBA" id="ARBA00023136"/>
    </source>
</evidence>